<proteinExistence type="inferred from homology"/>
<evidence type="ECO:0000256" key="3">
    <source>
        <dbReference type="ARBA" id="ARBA00022448"/>
    </source>
</evidence>
<keyword evidence="3" id="KW-0813">Transport</keyword>
<sequence>MTEFSLESLQQTLLQLLDAHTNPSLKKAAEAYLLDFQKTQIAWGISLQLLASQNPHVQLFGAQTLYNKLQIGWESFLESDVNAMQTTLVEVLAREDGAQSPWFVAAKVSQVIVVLVLRSRPTNPQDFLRETVSYLAGRMEVSQNTSSPINSAYFAKTILELTALVPEEMQKLEISDVVKKRMVAAIHTLSVPSAEFSVRMSSHPDPSVRRIALRCISSWVQHELLPVDTLVIVLQSLLHELQNGSEFETVASAIAEILGEHRLRRLKNTVCGISLEVLTSPSIYNKLVYAIRDEDESVVRHICIMLTELGENHVEYFWENILTPSVSKALDMLLDIIEYPGYFGVDQDVTGLPFYFLFLFQETATEQMEVWTHDDIGGVHSAMESRLNQIYVRLLKLLCSQVKYAPLADMASWSSDNRDQFKSHRSECADTLLCCYAILSDRSLELVCSAIGQQIDHASSLTGMHPIEDLEALFFLLGAFSETIDSKENTYLAQILNARMLKQIDAICTPNDTSGLLRNTTLSVLGSFSPWLSKNPHDIGAIFEYILTSILIPRSCLSASSALRQVCDSCRISLAPYADQVVNACISALPSVERVAYNKIIESLSMVIQALPHDVASPRLNMVLNGIVVELGGMLHAAKSAANISIYRHDVLVRLGYLKSCCHGAIPSEDSSTVPVNLVDVAAAPNEQEQQVGLDISNTIHATIAMWSQDEEMIQAACAVVNEISRSDLSHLVNQSSALLSFFLDAIKSQPRTCYLRVVATLTEYVVSRQMDTNTGLSIRREMFTVLCTHIADRFTTLEYMENNPDVVDEFVRMLYSFLVMYGSLAVQMDRGFICTVISTVMIQGLKLQERLAISTILRFVTDFVNSPFEAVVVEHIVKDVMAVSGSAIVGALLTAIGGGLPRSLIDRLSDTMFVMVYKHPLQTIPCIRTWLDMQDFPTNRVSYEQKAMFIKAISSTRQSKAFRTALRAFSSQCRGLDAVGFG</sequence>
<dbReference type="InterPro" id="IPR051345">
    <property type="entry name" value="Importin_beta-like_NTR"/>
</dbReference>
<dbReference type="SMART" id="SM00913">
    <property type="entry name" value="IBN_N"/>
    <property type="match status" value="1"/>
</dbReference>
<dbReference type="InterPro" id="IPR040520">
    <property type="entry name" value="Importin_rep_3"/>
</dbReference>
<keyword evidence="8" id="KW-1185">Reference proteome</keyword>
<dbReference type="InterPro" id="IPR001494">
    <property type="entry name" value="Importin-beta_N"/>
</dbReference>
<evidence type="ECO:0000256" key="2">
    <source>
        <dbReference type="ARBA" id="ARBA00007991"/>
    </source>
</evidence>
<gene>
    <name evidence="7" type="ORF">BASA50_008741</name>
</gene>
<dbReference type="Pfam" id="PF03810">
    <property type="entry name" value="IBN_N"/>
    <property type="match status" value="1"/>
</dbReference>
<dbReference type="InterPro" id="IPR016024">
    <property type="entry name" value="ARM-type_fold"/>
</dbReference>
<dbReference type="SUPFAM" id="SSF48371">
    <property type="entry name" value="ARM repeat"/>
    <property type="match status" value="1"/>
</dbReference>
<dbReference type="InterPro" id="IPR057942">
    <property type="entry name" value="TPR_TNPO3_IPO13_3rd"/>
</dbReference>
<dbReference type="EMBL" id="JAFCIX010000410">
    <property type="protein sequence ID" value="KAH6591386.1"/>
    <property type="molecule type" value="Genomic_DNA"/>
</dbReference>
<evidence type="ECO:0000313" key="8">
    <source>
        <dbReference type="Proteomes" id="UP001648503"/>
    </source>
</evidence>
<dbReference type="PANTHER" id="PTHR12363:SF33">
    <property type="entry name" value="IMPORTIN-13"/>
    <property type="match status" value="1"/>
</dbReference>
<dbReference type="InterPro" id="IPR011989">
    <property type="entry name" value="ARM-like"/>
</dbReference>
<dbReference type="Proteomes" id="UP001648503">
    <property type="component" value="Unassembled WGS sequence"/>
</dbReference>
<evidence type="ECO:0000313" key="7">
    <source>
        <dbReference type="EMBL" id="KAH6591386.1"/>
    </source>
</evidence>
<dbReference type="Gene3D" id="1.25.10.10">
    <property type="entry name" value="Leucine-rich Repeat Variant"/>
    <property type="match status" value="1"/>
</dbReference>
<protein>
    <recommendedName>
        <fullName evidence="6">Importin N-terminal domain-containing protein</fullName>
    </recommendedName>
</protein>
<comment type="caution">
    <text evidence="7">The sequence shown here is derived from an EMBL/GenBank/DDBJ whole genome shotgun (WGS) entry which is preliminary data.</text>
</comment>
<feature type="domain" description="Importin N-terminal" evidence="6">
    <location>
        <begin position="29"/>
        <end position="94"/>
    </location>
</feature>
<dbReference type="Pfam" id="PF18806">
    <property type="entry name" value="Importin_rep_3"/>
    <property type="match status" value="1"/>
</dbReference>
<organism evidence="7 8">
    <name type="scientific">Batrachochytrium salamandrivorans</name>
    <dbReference type="NCBI Taxonomy" id="1357716"/>
    <lineage>
        <taxon>Eukaryota</taxon>
        <taxon>Fungi</taxon>
        <taxon>Fungi incertae sedis</taxon>
        <taxon>Chytridiomycota</taxon>
        <taxon>Chytridiomycota incertae sedis</taxon>
        <taxon>Chytridiomycetes</taxon>
        <taxon>Rhizophydiales</taxon>
        <taxon>Rhizophydiales incertae sedis</taxon>
        <taxon>Batrachochytrium</taxon>
    </lineage>
</organism>
<evidence type="ECO:0000256" key="5">
    <source>
        <dbReference type="ARBA" id="ARBA00023242"/>
    </source>
</evidence>
<keyword evidence="4" id="KW-0653">Protein transport</keyword>
<name>A0ABQ8F3E2_9FUNG</name>
<comment type="subcellular location">
    <subcellularLocation>
        <location evidence="1">Nucleus</location>
    </subcellularLocation>
</comment>
<evidence type="ECO:0000256" key="4">
    <source>
        <dbReference type="ARBA" id="ARBA00022927"/>
    </source>
</evidence>
<reference evidence="7 8" key="1">
    <citation type="submission" date="2021-02" db="EMBL/GenBank/DDBJ databases">
        <title>Variation within the Batrachochytrium salamandrivorans European outbreak.</title>
        <authorList>
            <person name="Kelly M."/>
            <person name="Pasmans F."/>
            <person name="Shea T.P."/>
            <person name="Munoz J.F."/>
            <person name="Carranza S."/>
            <person name="Cuomo C.A."/>
            <person name="Martel A."/>
        </authorList>
    </citation>
    <scope>NUCLEOTIDE SEQUENCE [LARGE SCALE GENOMIC DNA]</scope>
    <source>
        <strain evidence="7 8">AMFP18/2</strain>
    </source>
</reference>
<dbReference type="PANTHER" id="PTHR12363">
    <property type="entry name" value="TRANSPORTIN 3 AND IMPORTIN 13"/>
    <property type="match status" value="1"/>
</dbReference>
<evidence type="ECO:0000256" key="1">
    <source>
        <dbReference type="ARBA" id="ARBA00004123"/>
    </source>
</evidence>
<accession>A0ABQ8F3E2</accession>
<comment type="similarity">
    <text evidence="2">Belongs to the importin beta family.</text>
</comment>
<evidence type="ECO:0000259" key="6">
    <source>
        <dbReference type="SMART" id="SM00913"/>
    </source>
</evidence>
<dbReference type="Pfam" id="PF24140">
    <property type="entry name" value="TPR_TNPO3_IPO13_3rd"/>
    <property type="match status" value="1"/>
</dbReference>
<keyword evidence="5" id="KW-0539">Nucleus</keyword>